<dbReference type="Gramene" id="TraesCS7B03G0302000.1">
    <property type="protein sequence ID" value="TraesCS7B03G0302000.1.CDS"/>
    <property type="gene ID" value="TraesCS7B03G0302000"/>
</dbReference>
<dbReference type="PANTHER" id="PTHR46033">
    <property type="entry name" value="PROTEIN MAIN-LIKE 2"/>
    <property type="match status" value="1"/>
</dbReference>
<dbReference type="Gramene" id="TraesCS7B02G115800.1">
    <property type="protein sequence ID" value="TraesCS7B02G115800.1"/>
    <property type="gene ID" value="TraesCS7B02G115800"/>
</dbReference>
<feature type="region of interest" description="Disordered" evidence="1">
    <location>
        <begin position="457"/>
        <end position="558"/>
    </location>
</feature>
<dbReference type="GO" id="GO:0010073">
    <property type="term" value="P:meristem maintenance"/>
    <property type="evidence" value="ECO:0007669"/>
    <property type="project" value="InterPro"/>
</dbReference>
<dbReference type="Pfam" id="PF10536">
    <property type="entry name" value="PMD"/>
    <property type="match status" value="1"/>
</dbReference>
<evidence type="ECO:0000313" key="3">
    <source>
        <dbReference type="EnsemblPlants" id="TraesCS7B02G115800.1"/>
    </source>
</evidence>
<sequence>MTVTLEDIAMISDLPIEGRALTGKVKSEGWRQRVAGLVGVEPPPWIHETKKDPRPSGVLFSWLQEHFYECPENASPAVVERYARAYLWNLLTQVVFLDGTGDTASWMFLDPLRNWDVKWSWGSAALAFLYRQLDGACMRSKPKSCLGGFVWALQIWMWERIPVRRNLTIAPEEPWEWPFDGDEERYPTIAYMWANVQVSSIAAMGRYKAYISELDMLTYNQVNWRPYMVLRQFPLSNMCFRDQHLWRVRCPMICFFAVEWHLPHRVSKQFGVQQRTPPEYVETSVVLHRTSRQHNKNVINWEDHHLMWVDMWNAQRNARVEDDHTPDNDKGAYLRHLEWLRKEYRVILKGAWTRADCLELMPSEAADGAFNNSIRETIGAHLDYGPLHDRVGTELWRCINDSNVVLGRAPGRETDGLVRSTLQKVVNRCRTLAALLSCHGGSSTDVRARAQYRMDVLSSARPSSSQACPGASSARPSSSRARFDEQEDEDEDIDFDADPDYLELGASQMEDAPQPTQPTQPSQEARRVSSRNIRRPGWQNTPEGYVNKGKMPAKRGKK</sequence>
<dbReference type="EnsemblPlants" id="TraesCS7B02G115800.1">
    <property type="protein sequence ID" value="TraesCS7B02G115800.1"/>
    <property type="gene ID" value="TraesCS7B02G115800"/>
</dbReference>
<reference evidence="3" key="2">
    <citation type="submission" date="2018-10" db="UniProtKB">
        <authorList>
            <consortium name="EnsemblPlants"/>
        </authorList>
    </citation>
    <scope>IDENTIFICATION</scope>
</reference>
<dbReference type="AlphaFoldDB" id="A0A3B6SEM3"/>
<organism evidence="3">
    <name type="scientific">Triticum aestivum</name>
    <name type="common">Wheat</name>
    <dbReference type="NCBI Taxonomy" id="4565"/>
    <lineage>
        <taxon>Eukaryota</taxon>
        <taxon>Viridiplantae</taxon>
        <taxon>Streptophyta</taxon>
        <taxon>Embryophyta</taxon>
        <taxon>Tracheophyta</taxon>
        <taxon>Spermatophyta</taxon>
        <taxon>Magnoliopsida</taxon>
        <taxon>Liliopsida</taxon>
        <taxon>Poales</taxon>
        <taxon>Poaceae</taxon>
        <taxon>BOP clade</taxon>
        <taxon>Pooideae</taxon>
        <taxon>Triticodae</taxon>
        <taxon>Triticeae</taxon>
        <taxon>Triticinae</taxon>
        <taxon>Triticum</taxon>
    </lineage>
</organism>
<dbReference type="Proteomes" id="UP000019116">
    <property type="component" value="Chromosome 7B"/>
</dbReference>
<dbReference type="InterPro" id="IPR044824">
    <property type="entry name" value="MAIN-like"/>
</dbReference>
<reference evidence="3" key="1">
    <citation type="submission" date="2018-08" db="EMBL/GenBank/DDBJ databases">
        <authorList>
            <person name="Rossello M."/>
        </authorList>
    </citation>
    <scope>NUCLEOTIDE SEQUENCE [LARGE SCALE GENOMIC DNA]</scope>
    <source>
        <strain evidence="3">cv. Chinese Spring</strain>
    </source>
</reference>
<dbReference type="PANTHER" id="PTHR46033:SF8">
    <property type="entry name" value="PROTEIN MAINTENANCE OF MERISTEMS-LIKE"/>
    <property type="match status" value="1"/>
</dbReference>
<evidence type="ECO:0000259" key="2">
    <source>
        <dbReference type="Pfam" id="PF10536"/>
    </source>
</evidence>
<accession>A0A3B6SEM3</accession>
<keyword evidence="4" id="KW-1185">Reference proteome</keyword>
<evidence type="ECO:0000313" key="4">
    <source>
        <dbReference type="Proteomes" id="UP000019116"/>
    </source>
</evidence>
<feature type="compositionally biased region" description="Low complexity" evidence="1">
    <location>
        <begin position="471"/>
        <end position="480"/>
    </location>
</feature>
<protein>
    <recommendedName>
        <fullName evidence="2">Aminotransferase-like plant mobile domain-containing protein</fullName>
    </recommendedName>
</protein>
<evidence type="ECO:0000256" key="1">
    <source>
        <dbReference type="SAM" id="MobiDB-lite"/>
    </source>
</evidence>
<feature type="compositionally biased region" description="Low complexity" evidence="1">
    <location>
        <begin position="513"/>
        <end position="523"/>
    </location>
</feature>
<feature type="domain" description="Aminotransferase-like plant mobile" evidence="2">
    <location>
        <begin position="1"/>
        <end position="318"/>
    </location>
</feature>
<dbReference type="OMA" id="PDNDKGA"/>
<feature type="compositionally biased region" description="Acidic residues" evidence="1">
    <location>
        <begin position="485"/>
        <end position="501"/>
    </location>
</feature>
<name>A0A3B6SEM3_WHEAT</name>
<proteinExistence type="predicted"/>
<dbReference type="InterPro" id="IPR019557">
    <property type="entry name" value="AminoTfrase-like_pln_mobile"/>
</dbReference>
<dbReference type="STRING" id="4565.A0A3B6SEM3"/>